<dbReference type="Pfam" id="PF03364">
    <property type="entry name" value="Polyketide_cyc"/>
    <property type="match status" value="1"/>
</dbReference>
<dbReference type="RefSeq" id="WP_014500379.1">
    <property type="nucleotide sequence ID" value="NC_017262.1"/>
</dbReference>
<comment type="similarity">
    <text evidence="1">Belongs to the ribosome association toxin RatA family.</text>
</comment>
<dbReference type="AlphaFoldDB" id="A0A0H3FW48"/>
<dbReference type="KEGG" id="zmm:Zmob_0196"/>
<dbReference type="Proteomes" id="UP000001494">
    <property type="component" value="Chromosome"/>
</dbReference>
<dbReference type="InterPro" id="IPR023393">
    <property type="entry name" value="START-like_dom_sf"/>
</dbReference>
<dbReference type="EMBL" id="CP002850">
    <property type="protein sequence ID" value="AEH62048.1"/>
    <property type="molecule type" value="Genomic_DNA"/>
</dbReference>
<feature type="domain" description="Coenzyme Q-binding protein COQ10 START" evidence="2">
    <location>
        <begin position="10"/>
        <end position="135"/>
    </location>
</feature>
<evidence type="ECO:0000313" key="3">
    <source>
        <dbReference type="EMBL" id="AEH62048.1"/>
    </source>
</evidence>
<evidence type="ECO:0000313" key="4">
    <source>
        <dbReference type="Proteomes" id="UP000001494"/>
    </source>
</evidence>
<dbReference type="SUPFAM" id="SSF55961">
    <property type="entry name" value="Bet v1-like"/>
    <property type="match status" value="1"/>
</dbReference>
<dbReference type="GO" id="GO:0045333">
    <property type="term" value="P:cellular respiration"/>
    <property type="evidence" value="ECO:0007669"/>
    <property type="project" value="InterPro"/>
</dbReference>
<dbReference type="OrthoDB" id="9804759at2"/>
<dbReference type="PANTHER" id="PTHR12901:SF10">
    <property type="entry name" value="COENZYME Q-BINDING PROTEIN COQ10, MITOCHONDRIAL"/>
    <property type="match status" value="1"/>
</dbReference>
<dbReference type="InterPro" id="IPR044996">
    <property type="entry name" value="COQ10-like"/>
</dbReference>
<dbReference type="Gene3D" id="3.30.530.20">
    <property type="match status" value="1"/>
</dbReference>
<organism evidence="3 4">
    <name type="scientific">Zymomonas mobilis subsp. mobilis (strain ATCC 10988 / DSM 424 / LMG 404 / NCIMB 8938 / NRRL B-806 / ZM1)</name>
    <dbReference type="NCBI Taxonomy" id="555217"/>
    <lineage>
        <taxon>Bacteria</taxon>
        <taxon>Pseudomonadati</taxon>
        <taxon>Pseudomonadota</taxon>
        <taxon>Alphaproteobacteria</taxon>
        <taxon>Sphingomonadales</taxon>
        <taxon>Zymomonadaceae</taxon>
        <taxon>Zymomonas</taxon>
    </lineage>
</organism>
<accession>A0A0H3FW48</accession>
<dbReference type="CDD" id="cd07813">
    <property type="entry name" value="COQ10p_like"/>
    <property type="match status" value="1"/>
</dbReference>
<dbReference type="eggNOG" id="COG2867">
    <property type="taxonomic scope" value="Bacteria"/>
</dbReference>
<protein>
    <submittedName>
        <fullName evidence="3">Cyclase/dehydrase</fullName>
    </submittedName>
</protein>
<name>A0A0H3FW48_ZYMMA</name>
<dbReference type="HOGENOM" id="CLU_079653_3_0_5"/>
<gene>
    <name evidence="3" type="ordered locus">Zmob_0196</name>
</gene>
<evidence type="ECO:0000256" key="1">
    <source>
        <dbReference type="ARBA" id="ARBA00008918"/>
    </source>
</evidence>
<dbReference type="PANTHER" id="PTHR12901">
    <property type="entry name" value="SPERM PROTEIN HOMOLOG"/>
    <property type="match status" value="1"/>
</dbReference>
<evidence type="ECO:0000259" key="2">
    <source>
        <dbReference type="Pfam" id="PF03364"/>
    </source>
</evidence>
<reference evidence="3 4" key="1">
    <citation type="journal article" date="2011" name="J. Bacteriol.">
        <title>Genome sequence of the ethanol-producing Zymomonas mobilis subsp. mobilis lectotype strain ATCC 10988.</title>
        <authorList>
            <person name="Pappas K.M."/>
            <person name="Kouvelis V.N."/>
            <person name="Saunders E."/>
            <person name="Brettin T.S."/>
            <person name="Bruce D."/>
            <person name="Detter C."/>
            <person name="Balakireva M."/>
            <person name="Han C.S."/>
            <person name="Savvakis G."/>
            <person name="Kyrpides N.C."/>
            <person name="Typas M.A."/>
        </authorList>
    </citation>
    <scope>NUCLEOTIDE SEQUENCE [LARGE SCALE GENOMIC DNA]</scope>
    <source>
        <strain evidence="4">ATCC 10988 / DSM 424 / CCUG 17860 / LMG 404 / NCIMB 8938 / NRRL B-806 / ZM1</strain>
    </source>
</reference>
<dbReference type="InterPro" id="IPR005031">
    <property type="entry name" value="COQ10_START"/>
</dbReference>
<sequence>MPHYTESKILPYTPQQLFDLVADISRYPEFLPWVIAVRIRSREENRMTADLIVGFKAFRESFTSKVTLDSPHSVSVEYIDGPLSHLHNEWHFTEEEEGKTRLDFMVDFSFRSRIFEALAGQFFDRAVQKMTQAFEERANNLYGLSDA</sequence>
<proteinExistence type="inferred from homology"/>
<dbReference type="GO" id="GO:0048039">
    <property type="term" value="F:ubiquinone binding"/>
    <property type="evidence" value="ECO:0007669"/>
    <property type="project" value="InterPro"/>
</dbReference>